<gene>
    <name evidence="2" type="ORF">CYJ19_09040</name>
</gene>
<evidence type="ECO:0000256" key="1">
    <source>
        <dbReference type="SAM" id="Phobius"/>
    </source>
</evidence>
<dbReference type="Proteomes" id="UP000235122">
    <property type="component" value="Unassembled WGS sequence"/>
</dbReference>
<comment type="caution">
    <text evidence="2">The sequence shown here is derived from an EMBL/GenBank/DDBJ whole genome shotgun (WGS) entry which is preliminary data.</text>
</comment>
<sequence length="101" mass="11428">MALIWTVLAIAAVVSPLFLLFKLWKKLRSLWAQVLDLLAALDVEVEETKKSDPPVVGPLADRQARIDAQTCRLRLKRARALARRSRTEQALARWHSIGLTD</sequence>
<keyword evidence="3" id="KW-1185">Reference proteome</keyword>
<keyword evidence="1" id="KW-0472">Membrane</keyword>
<evidence type="ECO:0000313" key="3">
    <source>
        <dbReference type="Proteomes" id="UP000235122"/>
    </source>
</evidence>
<dbReference type="GeneID" id="35867051"/>
<evidence type="ECO:0000313" key="2">
    <source>
        <dbReference type="EMBL" id="PKY71853.1"/>
    </source>
</evidence>
<dbReference type="RefSeq" id="WP_024331670.1">
    <property type="nucleotide sequence ID" value="NZ_JASOXK010000006.1"/>
</dbReference>
<keyword evidence="1" id="KW-0812">Transmembrane</keyword>
<dbReference type="AlphaFoldDB" id="A0A2I1IL51"/>
<name>A0A2I1IL51_9ACTO</name>
<accession>A0A2I1IL51</accession>
<dbReference type="EMBL" id="PKKO01000005">
    <property type="protein sequence ID" value="PKY71853.1"/>
    <property type="molecule type" value="Genomic_DNA"/>
</dbReference>
<organism evidence="2 3">
    <name type="scientific">Winkia neuii</name>
    <dbReference type="NCBI Taxonomy" id="33007"/>
    <lineage>
        <taxon>Bacteria</taxon>
        <taxon>Bacillati</taxon>
        <taxon>Actinomycetota</taxon>
        <taxon>Actinomycetes</taxon>
        <taxon>Actinomycetales</taxon>
        <taxon>Actinomycetaceae</taxon>
        <taxon>Winkia</taxon>
    </lineage>
</organism>
<keyword evidence="1" id="KW-1133">Transmembrane helix</keyword>
<reference evidence="2 3" key="1">
    <citation type="submission" date="2017-12" db="EMBL/GenBank/DDBJ databases">
        <title>Phylogenetic diversity of female urinary microbiome.</title>
        <authorList>
            <person name="Thomas-White K."/>
            <person name="Wolfe A.J."/>
        </authorList>
    </citation>
    <scope>NUCLEOTIDE SEQUENCE [LARGE SCALE GENOMIC DNA]</scope>
    <source>
        <strain evidence="2 3">UMB0402</strain>
    </source>
</reference>
<proteinExistence type="predicted"/>
<feature type="transmembrane region" description="Helical" evidence="1">
    <location>
        <begin position="6"/>
        <end position="24"/>
    </location>
</feature>
<dbReference type="STRING" id="33007.HMPREF3198_02214"/>
<protein>
    <submittedName>
        <fullName evidence="2">Uncharacterized protein</fullName>
    </submittedName>
</protein>